<organism evidence="1 2">
    <name type="scientific">Agrobacterium tumefaciens str. B6</name>
    <dbReference type="NCBI Taxonomy" id="1183423"/>
    <lineage>
        <taxon>Bacteria</taxon>
        <taxon>Pseudomonadati</taxon>
        <taxon>Pseudomonadota</taxon>
        <taxon>Alphaproteobacteria</taxon>
        <taxon>Hyphomicrobiales</taxon>
        <taxon>Rhizobiaceae</taxon>
        <taxon>Rhizobium/Agrobacterium group</taxon>
        <taxon>Agrobacterium</taxon>
        <taxon>Agrobacterium tumefaciens complex</taxon>
    </lineage>
</organism>
<dbReference type="Proteomes" id="UP000192074">
    <property type="component" value="Unassembled WGS sequence"/>
</dbReference>
<comment type="caution">
    <text evidence="1">The sequence shown here is derived from an EMBL/GenBank/DDBJ whole genome shotgun (WGS) entry which is preliminary data.</text>
</comment>
<sequence length="123" mass="13130">MVVLSERLTIAQRGAPSSYETIPGLAVTALCYVEAICAALKREGADDGKFGELGGRSDRFPISLQHRRLLSLAEATVETLWRELIETWVIAQHVNGQRRATVMAPSACGLRSATTVGSGSTSA</sequence>
<protein>
    <submittedName>
        <fullName evidence="1">Uncharacterized protein</fullName>
    </submittedName>
</protein>
<proteinExistence type="predicted"/>
<evidence type="ECO:0000313" key="2">
    <source>
        <dbReference type="Proteomes" id="UP000192074"/>
    </source>
</evidence>
<dbReference type="EMBL" id="FCNL01000040">
    <property type="protein sequence ID" value="CVI24539.1"/>
    <property type="molecule type" value="Genomic_DNA"/>
</dbReference>
<evidence type="ECO:0000313" key="1">
    <source>
        <dbReference type="EMBL" id="CVI24539.1"/>
    </source>
</evidence>
<reference evidence="1 2" key="1">
    <citation type="submission" date="2016-01" db="EMBL/GenBank/DDBJ databases">
        <authorList>
            <person name="Regsiter A."/>
            <person name="william w."/>
        </authorList>
    </citation>
    <scope>NUCLEOTIDE SEQUENCE [LARGE SCALE GENOMIC DNA]</scope>
    <source>
        <strain evidence="1 2">B6</strain>
    </source>
</reference>
<dbReference type="AlphaFoldDB" id="A0A822VAB1"/>
<accession>A0A822VAB1</accession>
<gene>
    <name evidence="1" type="ORF">AGR4A_pAt10175</name>
</gene>
<name>A0A822VAB1_AGRTU</name>